<organism evidence="3 4">
    <name type="scientific">Dinoponera quadriceps</name>
    <name type="common">South American ant</name>
    <dbReference type="NCBI Taxonomy" id="609295"/>
    <lineage>
        <taxon>Eukaryota</taxon>
        <taxon>Metazoa</taxon>
        <taxon>Ecdysozoa</taxon>
        <taxon>Arthropoda</taxon>
        <taxon>Hexapoda</taxon>
        <taxon>Insecta</taxon>
        <taxon>Pterygota</taxon>
        <taxon>Neoptera</taxon>
        <taxon>Endopterygota</taxon>
        <taxon>Hymenoptera</taxon>
        <taxon>Apocrita</taxon>
        <taxon>Aculeata</taxon>
        <taxon>Formicoidea</taxon>
        <taxon>Formicidae</taxon>
        <taxon>Ponerinae</taxon>
        <taxon>Ponerini</taxon>
        <taxon>Dinoponera</taxon>
    </lineage>
</organism>
<proteinExistence type="predicted"/>
<protein>
    <submittedName>
        <fullName evidence="4">Uncharacterized protein LOC106742002</fullName>
    </submittedName>
</protein>
<feature type="domain" description="Distal membrane-arm assembly complex protein 1-like" evidence="2">
    <location>
        <begin position="17"/>
        <end position="63"/>
    </location>
</feature>
<gene>
    <name evidence="4" type="primary">LOC106742002</name>
</gene>
<dbReference type="GeneID" id="106742002"/>
<dbReference type="Pfam" id="PF15055">
    <property type="entry name" value="DMAC1_Dmo2"/>
    <property type="match status" value="1"/>
</dbReference>
<feature type="transmembrane region" description="Helical" evidence="1">
    <location>
        <begin position="20"/>
        <end position="38"/>
    </location>
</feature>
<dbReference type="KEGG" id="dqu:106742002"/>
<sequence>MSDISMVNSIITKRDRECFACRMVSGCGLVGSGLYVYHHTKKYQNPAGQAVMYAISSVLVLLGTARIMDMPPFQDRFKRKE</sequence>
<name>A0A6P3WV50_DINQU</name>
<evidence type="ECO:0000256" key="1">
    <source>
        <dbReference type="SAM" id="Phobius"/>
    </source>
</evidence>
<keyword evidence="1" id="KW-0812">Transmembrane</keyword>
<dbReference type="Proteomes" id="UP000515204">
    <property type="component" value="Unplaced"/>
</dbReference>
<feature type="transmembrane region" description="Helical" evidence="1">
    <location>
        <begin position="50"/>
        <end position="68"/>
    </location>
</feature>
<evidence type="ECO:0000259" key="2">
    <source>
        <dbReference type="Pfam" id="PF15055"/>
    </source>
</evidence>
<keyword evidence="1" id="KW-1133">Transmembrane helix</keyword>
<dbReference type="RefSeq" id="XP_014470033.1">
    <property type="nucleotide sequence ID" value="XM_014614547.1"/>
</dbReference>
<evidence type="ECO:0000313" key="3">
    <source>
        <dbReference type="Proteomes" id="UP000515204"/>
    </source>
</evidence>
<keyword evidence="1" id="KW-0472">Membrane</keyword>
<evidence type="ECO:0000313" key="4">
    <source>
        <dbReference type="RefSeq" id="XP_014470033.1"/>
    </source>
</evidence>
<keyword evidence="3" id="KW-1185">Reference proteome</keyword>
<dbReference type="AlphaFoldDB" id="A0A6P3WV50"/>
<dbReference type="InterPro" id="IPR028036">
    <property type="entry name" value="DMAC1-like_dom"/>
</dbReference>
<dbReference type="OrthoDB" id="6340866at2759"/>
<reference evidence="4" key="1">
    <citation type="submission" date="2025-08" db="UniProtKB">
        <authorList>
            <consortium name="RefSeq"/>
        </authorList>
    </citation>
    <scope>IDENTIFICATION</scope>
</reference>
<accession>A0A6P3WV50</accession>